<evidence type="ECO:0000259" key="3">
    <source>
        <dbReference type="Pfam" id="PF07859"/>
    </source>
</evidence>
<dbReference type="GO" id="GO:0016787">
    <property type="term" value="F:hydrolase activity"/>
    <property type="evidence" value="ECO:0007669"/>
    <property type="project" value="UniProtKB-KW"/>
</dbReference>
<dbReference type="Pfam" id="PF07859">
    <property type="entry name" value="Abhydrolase_3"/>
    <property type="match status" value="1"/>
</dbReference>
<feature type="compositionally biased region" description="Low complexity" evidence="2">
    <location>
        <begin position="174"/>
        <end position="206"/>
    </location>
</feature>
<dbReference type="Proteomes" id="UP000198873">
    <property type="component" value="Unassembled WGS sequence"/>
</dbReference>
<dbReference type="SUPFAM" id="SSF53474">
    <property type="entry name" value="alpha/beta-Hydrolases"/>
    <property type="match status" value="1"/>
</dbReference>
<dbReference type="EMBL" id="FPAB01000002">
    <property type="protein sequence ID" value="SFS55030.1"/>
    <property type="molecule type" value="Genomic_DNA"/>
</dbReference>
<evidence type="ECO:0000256" key="1">
    <source>
        <dbReference type="ARBA" id="ARBA00022801"/>
    </source>
</evidence>
<dbReference type="InterPro" id="IPR050300">
    <property type="entry name" value="GDXG_lipolytic_enzyme"/>
</dbReference>
<dbReference type="PANTHER" id="PTHR48081:SF8">
    <property type="entry name" value="ALPHA_BETA HYDROLASE FOLD-3 DOMAIN-CONTAINING PROTEIN-RELATED"/>
    <property type="match status" value="1"/>
</dbReference>
<dbReference type="PANTHER" id="PTHR48081">
    <property type="entry name" value="AB HYDROLASE SUPERFAMILY PROTEIN C4A8.06C"/>
    <property type="match status" value="1"/>
</dbReference>
<evidence type="ECO:0000313" key="5">
    <source>
        <dbReference type="Proteomes" id="UP000198873"/>
    </source>
</evidence>
<dbReference type="InterPro" id="IPR029058">
    <property type="entry name" value="AB_hydrolase_fold"/>
</dbReference>
<gene>
    <name evidence="4" type="ORF">SAMN05444716_102224</name>
</gene>
<feature type="region of interest" description="Disordered" evidence="2">
    <location>
        <begin position="173"/>
        <end position="206"/>
    </location>
</feature>
<keyword evidence="1" id="KW-0378">Hydrolase</keyword>
<dbReference type="AlphaFoldDB" id="A0A1I6QRJ4"/>
<dbReference type="STRING" id="1176198.SAMN05444716_102224"/>
<reference evidence="5" key="1">
    <citation type="submission" date="2016-10" db="EMBL/GenBank/DDBJ databases">
        <authorList>
            <person name="Varghese N."/>
            <person name="Submissions S."/>
        </authorList>
    </citation>
    <scope>NUCLEOTIDE SEQUENCE [LARGE SCALE GENOMIC DNA]</scope>
    <source>
        <strain evidence="5">CGMCC 4.7047</strain>
    </source>
</reference>
<sequence>MPLDPFLAGKLHLIDGLAWPERPDPEVERRFEEFFRDPAPWSPPALSVEDRLVPGPHGEVPVRVYRPDEGTPERALLWLHGGGFAAGDLDMPEAHLVAAELAARAGALVVSVGYRLAGNGVRFPVPVDDAVAAWQWLTGGADRPGHRGPAALGGASAGAALALSTALRVRDEAGGTATEAATNALEGGTATGAPATGSPATDSTAPAPVPPAALLLAYPFAHFPVPAPDDATAAQLRDLPAVLRFTTASIEDMVRTYTGRLTALPPAALPGAADLAGLPPAAVLLSELDDLRPSGELLARQLTESGVPVRTYQAAGMLHGHLNRTPALAEVDRSLDFFATALTELS</sequence>
<organism evidence="4 5">
    <name type="scientific">Streptomyces harbinensis</name>
    <dbReference type="NCBI Taxonomy" id="1176198"/>
    <lineage>
        <taxon>Bacteria</taxon>
        <taxon>Bacillati</taxon>
        <taxon>Actinomycetota</taxon>
        <taxon>Actinomycetes</taxon>
        <taxon>Kitasatosporales</taxon>
        <taxon>Streptomycetaceae</taxon>
        <taxon>Streptomyces</taxon>
    </lineage>
</organism>
<evidence type="ECO:0000256" key="2">
    <source>
        <dbReference type="SAM" id="MobiDB-lite"/>
    </source>
</evidence>
<name>A0A1I6QRJ4_9ACTN</name>
<protein>
    <submittedName>
        <fullName evidence="4">Acetyl esterase/lipase</fullName>
    </submittedName>
</protein>
<feature type="domain" description="Alpha/beta hydrolase fold-3" evidence="3">
    <location>
        <begin position="76"/>
        <end position="321"/>
    </location>
</feature>
<proteinExistence type="predicted"/>
<dbReference type="RefSeq" id="WP_093842334.1">
    <property type="nucleotide sequence ID" value="NZ_CP054938.1"/>
</dbReference>
<evidence type="ECO:0000313" key="4">
    <source>
        <dbReference type="EMBL" id="SFS55030.1"/>
    </source>
</evidence>
<keyword evidence="5" id="KW-1185">Reference proteome</keyword>
<accession>A0A1I6QRJ4</accession>
<dbReference type="Gene3D" id="3.40.50.1820">
    <property type="entry name" value="alpha/beta hydrolase"/>
    <property type="match status" value="1"/>
</dbReference>
<dbReference type="InterPro" id="IPR013094">
    <property type="entry name" value="AB_hydrolase_3"/>
</dbReference>